<sequence length="206" mass="21962">MCALALAACGTERAGDRSPKAGLDDRVEAGSPAPSPADSEGAEFLPFMELLVSLAEPCVKDVPAPELPDEPDPAEPPTEPVPELSVPDEPPPTSEPRDPEAAKKEVELSSVEKCEAGIHARRITKALKGTPDPTPRQVREVLRGLGYIDERIHGPQRSDESVEFTLDLRVMGGQLCLSGSAKGTRSVIEPYGASPEVGCLDVQRHR</sequence>
<reference evidence="2 3" key="1">
    <citation type="journal article" date="2014" name="Int. J. Syst. Evol. Microbiol.">
        <title>Complete genome sequence of Corynebacterium casei LMG S-19264T (=DSM 44701T), isolated from a smear-ripened cheese.</title>
        <authorList>
            <consortium name="US DOE Joint Genome Institute (JGI-PGF)"/>
            <person name="Walter F."/>
            <person name="Albersmeier A."/>
            <person name="Kalinowski J."/>
            <person name="Ruckert C."/>
        </authorList>
    </citation>
    <scope>NUCLEOTIDE SEQUENCE [LARGE SCALE GENOMIC DNA]</scope>
    <source>
        <strain evidence="2 3">CGMCC 4.7111</strain>
    </source>
</reference>
<evidence type="ECO:0000313" key="3">
    <source>
        <dbReference type="Proteomes" id="UP000600365"/>
    </source>
</evidence>
<gene>
    <name evidence="2" type="ORF">GCM10011579_063930</name>
</gene>
<protein>
    <submittedName>
        <fullName evidence="2">Uncharacterized protein</fullName>
    </submittedName>
</protein>
<evidence type="ECO:0000256" key="1">
    <source>
        <dbReference type="SAM" id="MobiDB-lite"/>
    </source>
</evidence>
<organism evidence="2 3">
    <name type="scientific">Streptomyces albiflavescens</name>
    <dbReference type="NCBI Taxonomy" id="1623582"/>
    <lineage>
        <taxon>Bacteria</taxon>
        <taxon>Bacillati</taxon>
        <taxon>Actinomycetota</taxon>
        <taxon>Actinomycetes</taxon>
        <taxon>Kitasatosporales</taxon>
        <taxon>Streptomycetaceae</taxon>
        <taxon>Streptomyces</taxon>
    </lineage>
</organism>
<feature type="region of interest" description="Disordered" evidence="1">
    <location>
        <begin position="9"/>
        <end position="42"/>
    </location>
</feature>
<dbReference type="EMBL" id="BMMM01000013">
    <property type="protein sequence ID" value="GGN79449.1"/>
    <property type="molecule type" value="Genomic_DNA"/>
</dbReference>
<feature type="compositionally biased region" description="Basic and acidic residues" evidence="1">
    <location>
        <begin position="95"/>
        <end position="110"/>
    </location>
</feature>
<name>A0A917Y8X6_9ACTN</name>
<dbReference type="Proteomes" id="UP000600365">
    <property type="component" value="Unassembled WGS sequence"/>
</dbReference>
<proteinExistence type="predicted"/>
<dbReference type="AlphaFoldDB" id="A0A917Y8X6"/>
<accession>A0A917Y8X6</accession>
<evidence type="ECO:0000313" key="2">
    <source>
        <dbReference type="EMBL" id="GGN79449.1"/>
    </source>
</evidence>
<feature type="region of interest" description="Disordered" evidence="1">
    <location>
        <begin position="61"/>
        <end position="110"/>
    </location>
</feature>
<keyword evidence="3" id="KW-1185">Reference proteome</keyword>
<comment type="caution">
    <text evidence="2">The sequence shown here is derived from an EMBL/GenBank/DDBJ whole genome shotgun (WGS) entry which is preliminary data.</text>
</comment>
<feature type="compositionally biased region" description="Basic and acidic residues" evidence="1">
    <location>
        <begin position="13"/>
        <end position="28"/>
    </location>
</feature>